<comment type="subcellular location">
    <subcellularLocation>
        <location evidence="1">Host cell</location>
    </subcellularLocation>
    <subcellularLocation>
        <location evidence="2">Secreted</location>
    </subcellularLocation>
</comment>
<keyword evidence="4" id="KW-1133">Transmembrane helix</keyword>
<organism evidence="6 7">
    <name type="scientific">Paraglomus brasilianum</name>
    <dbReference type="NCBI Taxonomy" id="144538"/>
    <lineage>
        <taxon>Eukaryota</taxon>
        <taxon>Fungi</taxon>
        <taxon>Fungi incertae sedis</taxon>
        <taxon>Mucoromycota</taxon>
        <taxon>Glomeromycotina</taxon>
        <taxon>Glomeromycetes</taxon>
        <taxon>Paraglomerales</taxon>
        <taxon>Paraglomeraceae</taxon>
        <taxon>Paraglomus</taxon>
    </lineage>
</organism>
<evidence type="ECO:0000256" key="2">
    <source>
        <dbReference type="ARBA" id="ARBA00004613"/>
    </source>
</evidence>
<dbReference type="Pfam" id="PF20147">
    <property type="entry name" value="Crinkler"/>
    <property type="match status" value="1"/>
</dbReference>
<dbReference type="GO" id="GO:0005576">
    <property type="term" value="C:extracellular region"/>
    <property type="evidence" value="ECO:0007669"/>
    <property type="project" value="UniProtKB-SubCell"/>
</dbReference>
<proteinExistence type="predicted"/>
<reference evidence="6" key="1">
    <citation type="submission" date="2021-06" db="EMBL/GenBank/DDBJ databases">
        <authorList>
            <person name="Kallberg Y."/>
            <person name="Tangrot J."/>
            <person name="Rosling A."/>
        </authorList>
    </citation>
    <scope>NUCLEOTIDE SEQUENCE</scope>
    <source>
        <strain evidence="6">BR232B</strain>
    </source>
</reference>
<keyword evidence="3" id="KW-0964">Secreted</keyword>
<keyword evidence="4" id="KW-0812">Transmembrane</keyword>
<feature type="transmembrane region" description="Helical" evidence="4">
    <location>
        <begin position="6"/>
        <end position="24"/>
    </location>
</feature>
<dbReference type="InterPro" id="IPR045379">
    <property type="entry name" value="Crinkler_N"/>
</dbReference>
<feature type="domain" description="Crinkler effector protein N-terminal" evidence="5">
    <location>
        <begin position="35"/>
        <end position="127"/>
    </location>
</feature>
<dbReference type="Proteomes" id="UP000789739">
    <property type="component" value="Unassembled WGS sequence"/>
</dbReference>
<keyword evidence="7" id="KW-1185">Reference proteome</keyword>
<evidence type="ECO:0000259" key="5">
    <source>
        <dbReference type="Pfam" id="PF20147"/>
    </source>
</evidence>
<sequence>MSVNFLMIIEVVYVLIILSLITPLDSSSMTSTTYTLICQLVSYPKGMPFSVEIGRNMIVDKLKKLIKAEKSPQLNHIAADELTLWKVEIPYKEKICDTDLTEELNSLRKIFHYWETEPPEMHIHVLVGLPPDSGLPNNTDIPNLKRPCSPEFELVKKIRQEYIDKFIVTSPSSTAHPSIFFKLQERYKDMPFIRCGRPSDTAPMPIDLFHPIFYEFLVDIESYKPTPTDLDLAVTLMGELSSRENNREEERANKLRNH</sequence>
<evidence type="ECO:0000256" key="4">
    <source>
        <dbReference type="SAM" id="Phobius"/>
    </source>
</evidence>
<evidence type="ECO:0000313" key="6">
    <source>
        <dbReference type="EMBL" id="CAG8623523.1"/>
    </source>
</evidence>
<evidence type="ECO:0000256" key="3">
    <source>
        <dbReference type="ARBA" id="ARBA00022525"/>
    </source>
</evidence>
<protein>
    <submittedName>
        <fullName evidence="6">7273_t:CDS:1</fullName>
    </submittedName>
</protein>
<dbReference type="AlphaFoldDB" id="A0A9N9D5U5"/>
<comment type="caution">
    <text evidence="6">The sequence shown here is derived from an EMBL/GenBank/DDBJ whole genome shotgun (WGS) entry which is preliminary data.</text>
</comment>
<evidence type="ECO:0000313" key="7">
    <source>
        <dbReference type="Proteomes" id="UP000789739"/>
    </source>
</evidence>
<keyword evidence="4" id="KW-0472">Membrane</keyword>
<evidence type="ECO:0000256" key="1">
    <source>
        <dbReference type="ARBA" id="ARBA00004340"/>
    </source>
</evidence>
<gene>
    <name evidence="6" type="ORF">PBRASI_LOCUS8845</name>
</gene>
<dbReference type="OrthoDB" id="2304312at2759"/>
<name>A0A9N9D5U5_9GLOM</name>
<dbReference type="GO" id="GO:0043657">
    <property type="term" value="C:host cell"/>
    <property type="evidence" value="ECO:0007669"/>
    <property type="project" value="UniProtKB-SubCell"/>
</dbReference>
<dbReference type="EMBL" id="CAJVPI010001700">
    <property type="protein sequence ID" value="CAG8623523.1"/>
    <property type="molecule type" value="Genomic_DNA"/>
</dbReference>
<accession>A0A9N9D5U5</accession>
<feature type="non-terminal residue" evidence="6">
    <location>
        <position position="258"/>
    </location>
</feature>